<organism evidence="11 12">
    <name type="scientific">Sphingomonas mollis</name>
    <dbReference type="NCBI Taxonomy" id="2795726"/>
    <lineage>
        <taxon>Bacteria</taxon>
        <taxon>Pseudomonadati</taxon>
        <taxon>Pseudomonadota</taxon>
        <taxon>Alphaproteobacteria</taxon>
        <taxon>Sphingomonadales</taxon>
        <taxon>Sphingomonadaceae</taxon>
        <taxon>Sphingomonas</taxon>
    </lineage>
</organism>
<feature type="domain" description="PDZ" evidence="10">
    <location>
        <begin position="796"/>
        <end position="844"/>
    </location>
</feature>
<dbReference type="InterPro" id="IPR011659">
    <property type="entry name" value="WD40"/>
</dbReference>
<comment type="function">
    <text evidence="7">Degrades oligopeptides.</text>
</comment>
<dbReference type="Pfam" id="PF07676">
    <property type="entry name" value="PD40"/>
    <property type="match status" value="3"/>
</dbReference>
<dbReference type="PIRSF" id="PIRSF036421">
    <property type="entry name" value="Tricorn_protease"/>
    <property type="match status" value="1"/>
</dbReference>
<dbReference type="Gene3D" id="2.120.10.30">
    <property type="entry name" value="TolB, C-terminal domain"/>
    <property type="match status" value="1"/>
</dbReference>
<dbReference type="Gene3D" id="3.30.750.44">
    <property type="match status" value="1"/>
</dbReference>
<dbReference type="InterPro" id="IPR028204">
    <property type="entry name" value="Tricorn_C1"/>
</dbReference>
<keyword evidence="6 7" id="KW-0720">Serine protease</keyword>
<keyword evidence="12" id="KW-1185">Reference proteome</keyword>
<dbReference type="InterPro" id="IPR012393">
    <property type="entry name" value="Tricorn_protease"/>
</dbReference>
<accession>A0ABS0XP58</accession>
<dbReference type="InterPro" id="IPR001478">
    <property type="entry name" value="PDZ"/>
</dbReference>
<dbReference type="CDD" id="cd07562">
    <property type="entry name" value="Peptidase_S41_TRI"/>
    <property type="match status" value="1"/>
</dbReference>
<dbReference type="InterPro" id="IPR005151">
    <property type="entry name" value="Tail-specific_protease"/>
</dbReference>
<dbReference type="PANTHER" id="PTHR43253">
    <property type="entry name" value="TRICORN PROTEASE HOMOLOG 2-RELATED"/>
    <property type="match status" value="1"/>
</dbReference>
<dbReference type="Proteomes" id="UP000640426">
    <property type="component" value="Unassembled WGS sequence"/>
</dbReference>
<evidence type="ECO:0000313" key="12">
    <source>
        <dbReference type="Proteomes" id="UP000640426"/>
    </source>
</evidence>
<evidence type="ECO:0000256" key="9">
    <source>
        <dbReference type="SAM" id="SignalP"/>
    </source>
</evidence>
<dbReference type="InterPro" id="IPR011042">
    <property type="entry name" value="6-blade_b-propeller_TolB-like"/>
</dbReference>
<dbReference type="Gene3D" id="3.90.226.10">
    <property type="entry name" value="2-enoyl-CoA Hydratase, Chain A, domain 1"/>
    <property type="match status" value="1"/>
</dbReference>
<sequence>MMRTMLAGLLAATCLSGGAIAQEAARSPTPAPAPIASVVAKPSLGEPALSPDGSTIAFVSGGDIWEVPAAGGVARLLVTDAATEGRPLYAPDGRTLAFTSNRGGSTNIFLLDLASGVVKRLTYAEATEELDAWSADGRWLYFSSAATDIARQPDIFRVAATGGTPLEVSRERYLSEFQAAPSPDGARIALMTRGLSNVQWWRNGHSHIDETELWTKAIEGDGGYTKLLADGAKHAWPMWSADGQTMTFMSDKGGTENLWRLSLAAGATPQPLTRFTDGRVLFPSMGGGGAIVFERDMRIWRFDPATGQATPVPITLRGAPAAERSRFSSLTSFDRLALSPDGQKVALIAHGELFAASTKDGGTAQRITDSIASERDPVWSPDSRRLLYVTERGLEQRLAQYDVAAGKETLLTAGAIDTMPFFAPDGRSIVYVRGGREIRRLVPAAAGKPATDTLLYTGALGSDGGGPPPVWSPDGKWIAFPVIDARSFMNVWVVPATGGEARAVSFLGNGQMSRIAWSPDGTFILFDTAQRTEDSRIVRVDLLPHVPQYREDGFRDLFKSTPGTPGDPATDAAPKPASANAAVPSRKAGAKADTPTTPTPVRIVWEGLRERATVLPLGLNAERPTIAGDGKTLVFMANAQARDNLYSYSLDERAAEPPSAQQISATDKRKGDFGLSADGKTIAWLEGGRVMVTPVADPKPRGVAINADMTVDFAAERQVVFDQAWNNLNRYFYDPQFHGQDWTALRARFAPYVAGAQTGDELRRVINLMIGELNASHSGIGRPSRGPGALPTDRVGDLGLRFDRTAYEAGRGLIVRELVPLGPAAIEGTIRPGDRIAGVDGEAIGATGNLDALLENKVGLRVTLGIVTAGRARDVVVQPVSASTAAGLLYRGWVNDRRAMVERLSGGKLGYVHILDMSADSLTQLYLDLDTQNQSRQGVVVDVRNNNGGFVNGYALDVFSRRNYLTMTMRGLPPVPGRQALGQRALGLPTVLVTNESSLSDAEDFTEGYRSLGLGKVVGQPTAGWIIYTSPETLIDGSVLRVPQTRVQDGRGQNMEMNPRPVDLAVERPLGQSDRDLQLEAAVQQLLAGPSSG</sequence>
<keyword evidence="5 7" id="KW-0378">Hydrolase</keyword>
<dbReference type="EC" id="3.4.21.-" evidence="7"/>
<dbReference type="SMART" id="SM00245">
    <property type="entry name" value="TSPc"/>
    <property type="match status" value="1"/>
</dbReference>
<evidence type="ECO:0000256" key="2">
    <source>
        <dbReference type="ARBA" id="ARBA00008524"/>
    </source>
</evidence>
<dbReference type="Gene3D" id="2.120.10.60">
    <property type="entry name" value="Tricorn protease N-terminal domain"/>
    <property type="match status" value="2"/>
</dbReference>
<dbReference type="Gene3D" id="2.30.42.10">
    <property type="match status" value="1"/>
</dbReference>
<protein>
    <recommendedName>
        <fullName evidence="7">Tricorn protease homolog</fullName>
        <ecNumber evidence="7">3.4.21.-</ecNumber>
    </recommendedName>
</protein>
<dbReference type="Pfam" id="PF00595">
    <property type="entry name" value="PDZ"/>
    <property type="match status" value="1"/>
</dbReference>
<feature type="compositionally biased region" description="Low complexity" evidence="8">
    <location>
        <begin position="562"/>
        <end position="585"/>
    </location>
</feature>
<reference evidence="12" key="1">
    <citation type="submission" date="2020-12" db="EMBL/GenBank/DDBJ databases">
        <title>Hymenobacter sp.</title>
        <authorList>
            <person name="Kim M.K."/>
        </authorList>
    </citation>
    <scope>NUCLEOTIDE SEQUENCE [LARGE SCALE GENOMIC DNA]</scope>
    <source>
        <strain evidence="12">BT553</strain>
    </source>
</reference>
<keyword evidence="4 7" id="KW-0645">Protease</keyword>
<dbReference type="PROSITE" id="PS50106">
    <property type="entry name" value="PDZ"/>
    <property type="match status" value="1"/>
</dbReference>
<keyword evidence="9" id="KW-0732">Signal</keyword>
<evidence type="ECO:0000256" key="4">
    <source>
        <dbReference type="ARBA" id="ARBA00022670"/>
    </source>
</evidence>
<dbReference type="SUPFAM" id="SSF82171">
    <property type="entry name" value="DPP6 N-terminal domain-like"/>
    <property type="match status" value="1"/>
</dbReference>
<dbReference type="Pfam" id="PF14684">
    <property type="entry name" value="Tricorn_C1"/>
    <property type="match status" value="1"/>
</dbReference>
<evidence type="ECO:0000256" key="6">
    <source>
        <dbReference type="ARBA" id="ARBA00022825"/>
    </source>
</evidence>
<proteinExistence type="inferred from homology"/>
<evidence type="ECO:0000313" key="11">
    <source>
        <dbReference type="EMBL" id="MBJ6121829.1"/>
    </source>
</evidence>
<comment type="caution">
    <text evidence="11">The sequence shown here is derived from an EMBL/GenBank/DDBJ whole genome shotgun (WGS) entry which is preliminary data.</text>
</comment>
<dbReference type="Pfam" id="PF26549">
    <property type="entry name" value="Tricorn_N"/>
    <property type="match status" value="1"/>
</dbReference>
<dbReference type="EMBL" id="JAELXS010000004">
    <property type="protein sequence ID" value="MBJ6121829.1"/>
    <property type="molecule type" value="Genomic_DNA"/>
</dbReference>
<dbReference type="InterPro" id="IPR036034">
    <property type="entry name" value="PDZ_sf"/>
</dbReference>
<evidence type="ECO:0000256" key="8">
    <source>
        <dbReference type="SAM" id="MobiDB-lite"/>
    </source>
</evidence>
<gene>
    <name evidence="11" type="ORF">JAO74_08500</name>
</gene>
<dbReference type="SUPFAM" id="SSF69304">
    <property type="entry name" value="Tricorn protease N-terminal domain"/>
    <property type="match status" value="1"/>
</dbReference>
<dbReference type="Pfam" id="PF03572">
    <property type="entry name" value="Peptidase_S41"/>
    <property type="match status" value="1"/>
</dbReference>
<evidence type="ECO:0000256" key="1">
    <source>
        <dbReference type="ARBA" id="ARBA00004496"/>
    </source>
</evidence>
<keyword evidence="3 7" id="KW-0963">Cytoplasm</keyword>
<dbReference type="SUPFAM" id="SSF52096">
    <property type="entry name" value="ClpP/crotonase"/>
    <property type="match status" value="1"/>
</dbReference>
<dbReference type="SMART" id="SM00228">
    <property type="entry name" value="PDZ"/>
    <property type="match status" value="1"/>
</dbReference>
<evidence type="ECO:0000256" key="3">
    <source>
        <dbReference type="ARBA" id="ARBA00022490"/>
    </source>
</evidence>
<feature type="region of interest" description="Disordered" evidence="8">
    <location>
        <begin position="554"/>
        <end position="599"/>
    </location>
</feature>
<comment type="similarity">
    <text evidence="2 7">Belongs to the peptidase S41B family.</text>
</comment>
<evidence type="ECO:0000256" key="7">
    <source>
        <dbReference type="PIRNR" id="PIRNR036421"/>
    </source>
</evidence>
<feature type="chain" id="PRO_5047092792" description="Tricorn protease homolog" evidence="9">
    <location>
        <begin position="22"/>
        <end position="1093"/>
    </location>
</feature>
<feature type="signal peptide" evidence="9">
    <location>
        <begin position="1"/>
        <end position="21"/>
    </location>
</feature>
<comment type="subcellular location">
    <subcellularLocation>
        <location evidence="1 7">Cytoplasm</location>
    </subcellularLocation>
</comment>
<name>A0ABS0XP58_9SPHN</name>
<evidence type="ECO:0000256" key="5">
    <source>
        <dbReference type="ARBA" id="ARBA00022801"/>
    </source>
</evidence>
<dbReference type="PANTHER" id="PTHR43253:SF1">
    <property type="entry name" value="TRICORN PROTEASE HOMOLOG 2-RELATED"/>
    <property type="match status" value="1"/>
</dbReference>
<dbReference type="SUPFAM" id="SSF50156">
    <property type="entry name" value="PDZ domain-like"/>
    <property type="match status" value="1"/>
</dbReference>
<evidence type="ECO:0000259" key="10">
    <source>
        <dbReference type="PROSITE" id="PS50106"/>
    </source>
</evidence>
<dbReference type="InterPro" id="IPR029045">
    <property type="entry name" value="ClpP/crotonase-like_dom_sf"/>
</dbReference>